<name>A0A6A5SP08_9PLEO</name>
<dbReference type="EMBL" id="ML976048">
    <property type="protein sequence ID" value="KAF1941388.1"/>
    <property type="molecule type" value="Genomic_DNA"/>
</dbReference>
<dbReference type="Proteomes" id="UP000800038">
    <property type="component" value="Unassembled WGS sequence"/>
</dbReference>
<evidence type="ECO:0000313" key="1">
    <source>
        <dbReference type="EMBL" id="KAF1941388.1"/>
    </source>
</evidence>
<sequence>MIGTGIIAPSSSRAAPAFIGVAPARHADRIPLAGRSNIAPTTAITLRLLSCRTLPSPHTLHTPHYPAAGDEIPTRLSMLGRQSRQTLRCIRVRLSKPRTFRRPLVAIATRIRASSLESRVSRQSLDPVGVPGAQAEAPSVVGLDRLEAGVYSHASRVHRSQDHGRCRT</sequence>
<dbReference type="AlphaFoldDB" id="A0A6A5SP08"/>
<keyword evidence="2" id="KW-1185">Reference proteome</keyword>
<gene>
    <name evidence="1" type="ORF">EJ02DRAFT_204528</name>
</gene>
<protein>
    <submittedName>
        <fullName evidence="1">Uncharacterized protein</fullName>
    </submittedName>
</protein>
<reference evidence="1" key="1">
    <citation type="journal article" date="2020" name="Stud. Mycol.">
        <title>101 Dothideomycetes genomes: a test case for predicting lifestyles and emergence of pathogens.</title>
        <authorList>
            <person name="Haridas S."/>
            <person name="Albert R."/>
            <person name="Binder M."/>
            <person name="Bloem J."/>
            <person name="Labutti K."/>
            <person name="Salamov A."/>
            <person name="Andreopoulos B."/>
            <person name="Baker S."/>
            <person name="Barry K."/>
            <person name="Bills G."/>
            <person name="Bluhm B."/>
            <person name="Cannon C."/>
            <person name="Castanera R."/>
            <person name="Culley D."/>
            <person name="Daum C."/>
            <person name="Ezra D."/>
            <person name="Gonzalez J."/>
            <person name="Henrissat B."/>
            <person name="Kuo A."/>
            <person name="Liang C."/>
            <person name="Lipzen A."/>
            <person name="Lutzoni F."/>
            <person name="Magnuson J."/>
            <person name="Mondo S."/>
            <person name="Nolan M."/>
            <person name="Ohm R."/>
            <person name="Pangilinan J."/>
            <person name="Park H.-J."/>
            <person name="Ramirez L."/>
            <person name="Alfaro M."/>
            <person name="Sun H."/>
            <person name="Tritt A."/>
            <person name="Yoshinaga Y."/>
            <person name="Zwiers L.-H."/>
            <person name="Turgeon B."/>
            <person name="Goodwin S."/>
            <person name="Spatafora J."/>
            <person name="Crous P."/>
            <person name="Grigoriev I."/>
        </authorList>
    </citation>
    <scope>NUCLEOTIDE SEQUENCE</scope>
    <source>
        <strain evidence="1">CBS 161.51</strain>
    </source>
</reference>
<proteinExistence type="predicted"/>
<accession>A0A6A5SP08</accession>
<evidence type="ECO:0000313" key="2">
    <source>
        <dbReference type="Proteomes" id="UP000800038"/>
    </source>
</evidence>
<organism evidence="1 2">
    <name type="scientific">Clathrospora elynae</name>
    <dbReference type="NCBI Taxonomy" id="706981"/>
    <lineage>
        <taxon>Eukaryota</taxon>
        <taxon>Fungi</taxon>
        <taxon>Dikarya</taxon>
        <taxon>Ascomycota</taxon>
        <taxon>Pezizomycotina</taxon>
        <taxon>Dothideomycetes</taxon>
        <taxon>Pleosporomycetidae</taxon>
        <taxon>Pleosporales</taxon>
        <taxon>Diademaceae</taxon>
        <taxon>Clathrospora</taxon>
    </lineage>
</organism>